<name>A0A9N9PAE8_9GLOM</name>
<dbReference type="Proteomes" id="UP000789405">
    <property type="component" value="Unassembled WGS sequence"/>
</dbReference>
<accession>A0A9N9PAE8</accession>
<sequence>MNQRCIIQKKKVIKSIELELNAQNPKHNFLETTQEELITENQLFLNNSVESFLMKDFEHLFLNKNKELGFFIEKLG</sequence>
<organism evidence="1 2">
    <name type="scientific">Dentiscutata erythropus</name>
    <dbReference type="NCBI Taxonomy" id="1348616"/>
    <lineage>
        <taxon>Eukaryota</taxon>
        <taxon>Fungi</taxon>
        <taxon>Fungi incertae sedis</taxon>
        <taxon>Mucoromycota</taxon>
        <taxon>Glomeromycotina</taxon>
        <taxon>Glomeromycetes</taxon>
        <taxon>Diversisporales</taxon>
        <taxon>Gigasporaceae</taxon>
        <taxon>Dentiscutata</taxon>
    </lineage>
</organism>
<gene>
    <name evidence="1" type="ORF">DERYTH_LOCUS23597</name>
</gene>
<feature type="non-terminal residue" evidence="1">
    <location>
        <position position="76"/>
    </location>
</feature>
<comment type="caution">
    <text evidence="1">The sequence shown here is derived from an EMBL/GenBank/DDBJ whole genome shotgun (WGS) entry which is preliminary data.</text>
</comment>
<keyword evidence="2" id="KW-1185">Reference proteome</keyword>
<protein>
    <submittedName>
        <fullName evidence="1">25935_t:CDS:1</fullName>
    </submittedName>
</protein>
<dbReference type="EMBL" id="CAJVPY010036502">
    <property type="protein sequence ID" value="CAG8802072.1"/>
    <property type="molecule type" value="Genomic_DNA"/>
</dbReference>
<evidence type="ECO:0000313" key="2">
    <source>
        <dbReference type="Proteomes" id="UP000789405"/>
    </source>
</evidence>
<reference evidence="1" key="1">
    <citation type="submission" date="2021-06" db="EMBL/GenBank/DDBJ databases">
        <authorList>
            <person name="Kallberg Y."/>
            <person name="Tangrot J."/>
            <person name="Rosling A."/>
        </authorList>
    </citation>
    <scope>NUCLEOTIDE SEQUENCE</scope>
    <source>
        <strain evidence="1">MA453B</strain>
    </source>
</reference>
<evidence type="ECO:0000313" key="1">
    <source>
        <dbReference type="EMBL" id="CAG8802072.1"/>
    </source>
</evidence>
<dbReference type="AlphaFoldDB" id="A0A9N9PAE8"/>
<proteinExistence type="predicted"/>